<dbReference type="InterPro" id="IPR012340">
    <property type="entry name" value="NA-bd_OB-fold"/>
</dbReference>
<dbReference type="GO" id="GO:0003676">
    <property type="term" value="F:nucleic acid binding"/>
    <property type="evidence" value="ECO:0007669"/>
    <property type="project" value="InterPro"/>
</dbReference>
<dbReference type="GO" id="GO:0016787">
    <property type="term" value="F:hydrolase activity"/>
    <property type="evidence" value="ECO:0007669"/>
    <property type="project" value="UniProtKB-KW"/>
</dbReference>
<dbReference type="AlphaFoldDB" id="I4C8U8"/>
<evidence type="ECO:0000256" key="1">
    <source>
        <dbReference type="ARBA" id="ARBA00022801"/>
    </source>
</evidence>
<dbReference type="CDD" id="cd00077">
    <property type="entry name" value="HDc"/>
    <property type="match status" value="1"/>
</dbReference>
<keyword evidence="4" id="KW-1185">Reference proteome</keyword>
<dbReference type="PANTHER" id="PTHR37294">
    <property type="entry name" value="3'-5' EXORIBONUCLEASE YHAM"/>
    <property type="match status" value="1"/>
</dbReference>
<dbReference type="PROSITE" id="PS51831">
    <property type="entry name" value="HD"/>
    <property type="match status" value="1"/>
</dbReference>
<dbReference type="InterPro" id="IPR006674">
    <property type="entry name" value="HD_domain"/>
</dbReference>
<protein>
    <submittedName>
        <fullName evidence="3">Putative domain HDIG-containing protein</fullName>
    </submittedName>
</protein>
<evidence type="ECO:0000259" key="2">
    <source>
        <dbReference type="PROSITE" id="PS51831"/>
    </source>
</evidence>
<dbReference type="NCBIfam" id="TIGR00277">
    <property type="entry name" value="HDIG"/>
    <property type="match status" value="1"/>
</dbReference>
<name>I4C8U8_DESTA</name>
<dbReference type="Proteomes" id="UP000006055">
    <property type="component" value="Chromosome"/>
</dbReference>
<dbReference type="eggNOG" id="COG3481">
    <property type="taxonomic scope" value="Bacteria"/>
</dbReference>
<dbReference type="SMART" id="SM00471">
    <property type="entry name" value="HDc"/>
    <property type="match status" value="1"/>
</dbReference>
<dbReference type="HOGENOM" id="CLU_056349_2_0_7"/>
<sequence length="346" mass="37956">MTHRPDTRFGAHTWGAMNESLSILPICIKDLRPGDNILQCFRLGTKELRKTKSGHDYLDLVFSDATGSVTGKVWADVLRKWGHAFASGDYVKVEGRVETYRDKIQVVVEKIRKVDSSEVPDIDSLVKKSSQDPQVLMAELKGIAGTLQPLQLSNLVLHLLETHADAFMSLPAAQMVHHAYRSGLIEHVTAVTRKVMAVLPLENDINPNIAIAGAILHDIGKIRELNAEGNGRTPEGRLIGHVSLGAQMLRDAAHAVGVTASAWLTELEHILLSHHGETQFGAPVRPFTREAVLVHFIDNLDAKLKIMSEALESAEPDGFAPYNKWLEGKAFAGSNALRQEDHDAGT</sequence>
<dbReference type="InterPro" id="IPR050798">
    <property type="entry name" value="YhaM_exoribonuc/phosphodiest"/>
</dbReference>
<dbReference type="Pfam" id="PF01966">
    <property type="entry name" value="HD"/>
    <property type="match status" value="1"/>
</dbReference>
<evidence type="ECO:0000313" key="4">
    <source>
        <dbReference type="Proteomes" id="UP000006055"/>
    </source>
</evidence>
<dbReference type="PANTHER" id="PTHR37294:SF1">
    <property type="entry name" value="3'-5' EXORIBONUCLEASE YHAM"/>
    <property type="match status" value="1"/>
</dbReference>
<dbReference type="Pfam" id="PF01336">
    <property type="entry name" value="tRNA_anti-codon"/>
    <property type="match status" value="1"/>
</dbReference>
<dbReference type="InterPro" id="IPR003607">
    <property type="entry name" value="HD/PDEase_dom"/>
</dbReference>
<organism evidence="3 4">
    <name type="scientific">Desulfomonile tiedjei (strain ATCC 49306 / DSM 6799 / DCB-1)</name>
    <dbReference type="NCBI Taxonomy" id="706587"/>
    <lineage>
        <taxon>Bacteria</taxon>
        <taxon>Pseudomonadati</taxon>
        <taxon>Thermodesulfobacteriota</taxon>
        <taxon>Desulfomonilia</taxon>
        <taxon>Desulfomonilales</taxon>
        <taxon>Desulfomonilaceae</taxon>
        <taxon>Desulfomonile</taxon>
    </lineage>
</organism>
<dbReference type="KEGG" id="dti:Desti_3331"/>
<dbReference type="Gene3D" id="1.10.3210.10">
    <property type="entry name" value="Hypothetical protein af1432"/>
    <property type="match status" value="1"/>
</dbReference>
<dbReference type="InterPro" id="IPR006675">
    <property type="entry name" value="HDIG_dom"/>
</dbReference>
<dbReference type="EMBL" id="CP003360">
    <property type="protein sequence ID" value="AFM25989.1"/>
    <property type="molecule type" value="Genomic_DNA"/>
</dbReference>
<dbReference type="STRING" id="706587.Desti_3331"/>
<dbReference type="Gene3D" id="2.40.50.140">
    <property type="entry name" value="Nucleic acid-binding proteins"/>
    <property type="match status" value="1"/>
</dbReference>
<dbReference type="InterPro" id="IPR004365">
    <property type="entry name" value="NA-bd_OB_tRNA"/>
</dbReference>
<dbReference type="GO" id="GO:0031125">
    <property type="term" value="P:rRNA 3'-end processing"/>
    <property type="evidence" value="ECO:0007669"/>
    <property type="project" value="TreeGrafter"/>
</dbReference>
<proteinExistence type="predicted"/>
<dbReference type="SUPFAM" id="SSF109604">
    <property type="entry name" value="HD-domain/PDEase-like"/>
    <property type="match status" value="1"/>
</dbReference>
<gene>
    <name evidence="3" type="ordered locus">Desti_3331</name>
</gene>
<feature type="domain" description="HD" evidence="2">
    <location>
        <begin position="184"/>
        <end position="303"/>
    </location>
</feature>
<dbReference type="CDD" id="cd04492">
    <property type="entry name" value="YhaM_OBF_like"/>
    <property type="match status" value="1"/>
</dbReference>
<evidence type="ECO:0000313" key="3">
    <source>
        <dbReference type="EMBL" id="AFM25989.1"/>
    </source>
</evidence>
<keyword evidence="1" id="KW-0378">Hydrolase</keyword>
<dbReference type="SUPFAM" id="SSF50249">
    <property type="entry name" value="Nucleic acid-binding proteins"/>
    <property type="match status" value="1"/>
</dbReference>
<accession>I4C8U8</accession>
<reference evidence="4" key="1">
    <citation type="submission" date="2012-06" db="EMBL/GenBank/DDBJ databases">
        <title>Complete sequence of chromosome of Desulfomonile tiedjei DSM 6799.</title>
        <authorList>
            <person name="Lucas S."/>
            <person name="Copeland A."/>
            <person name="Lapidus A."/>
            <person name="Glavina del Rio T."/>
            <person name="Dalin E."/>
            <person name="Tice H."/>
            <person name="Bruce D."/>
            <person name="Goodwin L."/>
            <person name="Pitluck S."/>
            <person name="Peters L."/>
            <person name="Ovchinnikova G."/>
            <person name="Zeytun A."/>
            <person name="Lu M."/>
            <person name="Kyrpides N."/>
            <person name="Mavromatis K."/>
            <person name="Ivanova N."/>
            <person name="Brettin T."/>
            <person name="Detter J.C."/>
            <person name="Han C."/>
            <person name="Larimer F."/>
            <person name="Land M."/>
            <person name="Hauser L."/>
            <person name="Markowitz V."/>
            <person name="Cheng J.-F."/>
            <person name="Hugenholtz P."/>
            <person name="Woyke T."/>
            <person name="Wu D."/>
            <person name="Spring S."/>
            <person name="Schroeder M."/>
            <person name="Brambilla E."/>
            <person name="Klenk H.-P."/>
            <person name="Eisen J.A."/>
        </authorList>
    </citation>
    <scope>NUCLEOTIDE SEQUENCE [LARGE SCALE GENOMIC DNA]</scope>
    <source>
        <strain evidence="4">ATCC 49306 / DSM 6799 / DCB-1</strain>
    </source>
</reference>